<sequence>MEEKKAPCSRVSPALDDDGGGKRAMAEMKEAKAGRTTGDLVLEEEHRGEICRGAGRCGEKGREGFCFGN</sequence>
<evidence type="ECO:0000256" key="1">
    <source>
        <dbReference type="SAM" id="MobiDB-lite"/>
    </source>
</evidence>
<evidence type="ECO:0000313" key="3">
    <source>
        <dbReference type="Proteomes" id="UP001497516"/>
    </source>
</evidence>
<feature type="region of interest" description="Disordered" evidence="1">
    <location>
        <begin position="1"/>
        <end position="39"/>
    </location>
</feature>
<name>A0AAV2CVK5_9ROSI</name>
<organism evidence="2 3">
    <name type="scientific">Linum trigynum</name>
    <dbReference type="NCBI Taxonomy" id="586398"/>
    <lineage>
        <taxon>Eukaryota</taxon>
        <taxon>Viridiplantae</taxon>
        <taxon>Streptophyta</taxon>
        <taxon>Embryophyta</taxon>
        <taxon>Tracheophyta</taxon>
        <taxon>Spermatophyta</taxon>
        <taxon>Magnoliopsida</taxon>
        <taxon>eudicotyledons</taxon>
        <taxon>Gunneridae</taxon>
        <taxon>Pentapetalae</taxon>
        <taxon>rosids</taxon>
        <taxon>fabids</taxon>
        <taxon>Malpighiales</taxon>
        <taxon>Linaceae</taxon>
        <taxon>Linum</taxon>
    </lineage>
</organism>
<dbReference type="EMBL" id="OZ034814">
    <property type="protein sequence ID" value="CAL1360568.1"/>
    <property type="molecule type" value="Genomic_DNA"/>
</dbReference>
<dbReference type="Proteomes" id="UP001497516">
    <property type="component" value="Chromosome 10"/>
</dbReference>
<evidence type="ECO:0000313" key="2">
    <source>
        <dbReference type="EMBL" id="CAL1360568.1"/>
    </source>
</evidence>
<proteinExistence type="predicted"/>
<dbReference type="AlphaFoldDB" id="A0AAV2CVK5"/>
<keyword evidence="3" id="KW-1185">Reference proteome</keyword>
<reference evidence="2 3" key="1">
    <citation type="submission" date="2024-04" db="EMBL/GenBank/DDBJ databases">
        <authorList>
            <person name="Fracassetti M."/>
        </authorList>
    </citation>
    <scope>NUCLEOTIDE SEQUENCE [LARGE SCALE GENOMIC DNA]</scope>
</reference>
<feature type="compositionally biased region" description="Basic and acidic residues" evidence="1">
    <location>
        <begin position="19"/>
        <end position="33"/>
    </location>
</feature>
<protein>
    <submittedName>
        <fullName evidence="2">Uncharacterized protein</fullName>
    </submittedName>
</protein>
<gene>
    <name evidence="2" type="ORF">LTRI10_LOCUS7998</name>
</gene>
<accession>A0AAV2CVK5</accession>